<evidence type="ECO:0000256" key="1">
    <source>
        <dbReference type="SAM" id="MobiDB-lite"/>
    </source>
</evidence>
<gene>
    <name evidence="2" type="ORF">SWZG_00127</name>
</gene>
<feature type="compositionally biased region" description="Low complexity" evidence="1">
    <location>
        <begin position="24"/>
        <end position="34"/>
    </location>
</feature>
<organism evidence="2 3">
    <name type="scientific">Synechococcus phage S-SKS1</name>
    <dbReference type="NCBI Taxonomy" id="754042"/>
    <lineage>
        <taxon>Viruses</taxon>
        <taxon>Duplodnaviria</taxon>
        <taxon>Heunggongvirae</taxon>
        <taxon>Uroviricota</taxon>
        <taxon>Caudoviricetes</taxon>
        <taxon>Llyrvirus</taxon>
        <taxon>Llyrvirus SSKS1</taxon>
    </lineage>
</organism>
<keyword evidence="3" id="KW-1185">Reference proteome</keyword>
<evidence type="ECO:0000313" key="3">
    <source>
        <dbReference type="Proteomes" id="UP000201252"/>
    </source>
</evidence>
<accession>M4R1M8</accession>
<dbReference type="RefSeq" id="YP_007674489.1">
    <property type="nucleotide sequence ID" value="NC_020851.1"/>
</dbReference>
<sequence>MSRFGDLLGGKTPAPAPAAPAQPTPVSVPSEPVEAIAPEPTQEVFGSDVSIDEMSKDELEEYGRTVGIELDRRHSRRKLIKELKEHLTNS</sequence>
<reference evidence="2 3" key="1">
    <citation type="submission" date="2010-10" db="EMBL/GenBank/DDBJ databases">
        <title>The Genome Sequence of Synechococcus phage S-SKS1.</title>
        <authorList>
            <consortium name="The Broad Institute Genome Sequencing Platform"/>
            <person name="Henn M.R."/>
            <person name="Clokie M."/>
            <person name="Levin J."/>
            <person name="Malboeuf C."/>
            <person name="Casali M."/>
            <person name="Russ C."/>
            <person name="Lennon N."/>
            <person name="Chapman S.B."/>
            <person name="Erlich R."/>
            <person name="Young S.K."/>
            <person name="Yandava C."/>
            <person name="Zeng Q."/>
            <person name="Alvarado L."/>
            <person name="Anderson S."/>
            <person name="Berlin A."/>
            <person name="Chen Z."/>
            <person name="Freedman E."/>
            <person name="Gellesch M."/>
            <person name="Goldberg J."/>
            <person name="Green L."/>
            <person name="Griggs A."/>
            <person name="Gujja S."/>
            <person name="Heilman E.R."/>
            <person name="Heiman D."/>
            <person name="Hollinger A."/>
            <person name="Howarth C."/>
            <person name="Larson L."/>
            <person name="Mehta T."/>
            <person name="Pearson M."/>
            <person name="Roberts A."/>
            <person name="Ryan E."/>
            <person name="Saif S."/>
            <person name="Shea T."/>
            <person name="Shenoy N."/>
            <person name="Sisk P."/>
            <person name="Stolte C."/>
            <person name="Sykes S."/>
            <person name="White J."/>
            <person name="Haas B."/>
            <person name="Nusbaum C."/>
            <person name="Birren B."/>
        </authorList>
    </citation>
    <scope>NUCLEOTIDE SEQUENCE [LARGE SCALE GENOMIC DNA]</scope>
</reference>
<evidence type="ECO:0000313" key="2">
    <source>
        <dbReference type="EMBL" id="AGH31637.1"/>
    </source>
</evidence>
<feature type="compositionally biased region" description="Pro residues" evidence="1">
    <location>
        <begin position="14"/>
        <end position="23"/>
    </location>
</feature>
<dbReference type="Proteomes" id="UP000201252">
    <property type="component" value="Segment"/>
</dbReference>
<dbReference type="GeneID" id="15011038"/>
<dbReference type="EMBL" id="HQ633071">
    <property type="protein sequence ID" value="AGH31637.1"/>
    <property type="molecule type" value="Genomic_DNA"/>
</dbReference>
<proteinExistence type="predicted"/>
<dbReference type="KEGG" id="vg:15011038"/>
<protein>
    <submittedName>
        <fullName evidence="2">Uncharacterized protein</fullName>
    </submittedName>
</protein>
<feature type="region of interest" description="Disordered" evidence="1">
    <location>
        <begin position="1"/>
        <end position="42"/>
    </location>
</feature>
<name>M4R1M8_9CAUD</name>